<keyword evidence="4" id="KW-1185">Reference proteome</keyword>
<dbReference type="EMBL" id="JAACJS010000012">
    <property type="protein sequence ID" value="NCI50284.1"/>
    <property type="molecule type" value="Genomic_DNA"/>
</dbReference>
<organism evidence="3 4">
    <name type="scientific">Sediminibacterium roseum</name>
    <dbReference type="NCBI Taxonomy" id="1978412"/>
    <lineage>
        <taxon>Bacteria</taxon>
        <taxon>Pseudomonadati</taxon>
        <taxon>Bacteroidota</taxon>
        <taxon>Chitinophagia</taxon>
        <taxon>Chitinophagales</taxon>
        <taxon>Chitinophagaceae</taxon>
        <taxon>Sediminibacterium</taxon>
    </lineage>
</organism>
<reference evidence="3 4" key="1">
    <citation type="submission" date="2020-01" db="EMBL/GenBank/DDBJ databases">
        <title>Genome analysis.</title>
        <authorList>
            <person name="Wu S."/>
            <person name="Wang G."/>
        </authorList>
    </citation>
    <scope>NUCLEOTIDE SEQUENCE [LARGE SCALE GENOMIC DNA]</scope>
    <source>
        <strain evidence="3 4">SYL130</strain>
    </source>
</reference>
<dbReference type="RefSeq" id="WP_161818588.1">
    <property type="nucleotide sequence ID" value="NZ_JAACJS010000012.1"/>
</dbReference>
<accession>A0ABW9ZVN7</accession>
<evidence type="ECO:0000259" key="2">
    <source>
        <dbReference type="Pfam" id="PF03724"/>
    </source>
</evidence>
<gene>
    <name evidence="3" type="ORF">GWC95_10150</name>
</gene>
<keyword evidence="1" id="KW-0732">Signal</keyword>
<feature type="domain" description="DUF306" evidence="2">
    <location>
        <begin position="32"/>
        <end position="124"/>
    </location>
</feature>
<dbReference type="InterPro" id="IPR005184">
    <property type="entry name" value="DUF306_Meta_HslJ"/>
</dbReference>
<feature type="signal peptide" evidence="1">
    <location>
        <begin position="1"/>
        <end position="19"/>
    </location>
</feature>
<dbReference type="Proteomes" id="UP000753802">
    <property type="component" value="Unassembled WGS sequence"/>
</dbReference>
<name>A0ABW9ZVN7_9BACT</name>
<sequence>MKQLFTCIVCLFIMQISNAQTDRKTANDSARLSGEWFLQPVLPSDTATGHVPSLNFDLARKTFTGFTGCNRMTGGFRVNGDAIVFDKDIAVTKIACEGFNEKEFVTNLLRVDHYKFMDGFLVLLIDKTPVSKWMRRTDKIITTE</sequence>
<proteinExistence type="predicted"/>
<evidence type="ECO:0000256" key="1">
    <source>
        <dbReference type="SAM" id="SignalP"/>
    </source>
</evidence>
<evidence type="ECO:0000313" key="3">
    <source>
        <dbReference type="EMBL" id="NCI50284.1"/>
    </source>
</evidence>
<protein>
    <submittedName>
        <fullName evidence="3">META domain-containing protein</fullName>
    </submittedName>
</protein>
<evidence type="ECO:0000313" key="4">
    <source>
        <dbReference type="Proteomes" id="UP000753802"/>
    </source>
</evidence>
<comment type="caution">
    <text evidence="3">The sequence shown here is derived from an EMBL/GenBank/DDBJ whole genome shotgun (WGS) entry which is preliminary data.</text>
</comment>
<dbReference type="Pfam" id="PF03724">
    <property type="entry name" value="META"/>
    <property type="match status" value="1"/>
</dbReference>
<dbReference type="Gene3D" id="2.40.128.270">
    <property type="match status" value="1"/>
</dbReference>
<feature type="chain" id="PRO_5045342121" evidence="1">
    <location>
        <begin position="20"/>
        <end position="144"/>
    </location>
</feature>
<dbReference type="InterPro" id="IPR038670">
    <property type="entry name" value="HslJ-like_sf"/>
</dbReference>